<protein>
    <recommendedName>
        <fullName evidence="2">Helicase XPB/Ssl2 N-terminal domain-containing protein</fullName>
    </recommendedName>
</protein>
<comment type="caution">
    <text evidence="3">The sequence shown here is derived from an EMBL/GenBank/DDBJ whole genome shotgun (WGS) entry which is preliminary data.</text>
</comment>
<evidence type="ECO:0000313" key="4">
    <source>
        <dbReference type="Proteomes" id="UP000319716"/>
    </source>
</evidence>
<reference evidence="3 4" key="1">
    <citation type="submission" date="2017-11" db="EMBL/GenBank/DDBJ databases">
        <title>Draft Genome Sequence of Sporolactobacillus inulinus NBRC 111894 Isolated from Koso, a Japanese Sugar-Vegetable Fermented Beverage.</title>
        <authorList>
            <person name="Chiou T.Y."/>
            <person name="Oshima K."/>
            <person name="Suda W."/>
            <person name="Hattori M."/>
            <person name="Takahashi T."/>
        </authorList>
    </citation>
    <scope>NUCLEOTIDE SEQUENCE [LARGE SCALE GENOMIC DNA]</scope>
    <source>
        <strain evidence="3 4">NBRC111894</strain>
    </source>
</reference>
<proteinExistence type="predicted"/>
<accession>A0A4Y1ZG82</accession>
<evidence type="ECO:0000313" key="3">
    <source>
        <dbReference type="EMBL" id="GAY78176.1"/>
    </source>
</evidence>
<dbReference type="EMBL" id="BEXB01000041">
    <property type="protein sequence ID" value="GAY78176.1"/>
    <property type="molecule type" value="Genomic_DNA"/>
</dbReference>
<gene>
    <name evidence="3" type="ORF">NBRC111894_3730</name>
</gene>
<dbReference type="AlphaFoldDB" id="A0A4Y1ZG82"/>
<sequence>MNQEQLIDALMIGYRDGLPSQLARLTRSEMDLLIFLCMSTYAFDTGAELNDVGRVTNQRRNLHQTLQSLAGKGMIWMSRERWNAVIYVPEEVFVFLLHREAAPLIKKPDRSIVGTIKPKENYGLAAVHDLIHLLSAIAHGRIEVTQQGDIYKRQMKKLNEQCRLNAELFKNLYFDADYANIQFWKRYLRHCGVISIPLEHRVIRIKEQSLELFAQVTYLQWIIGFYDFYRERYAQIHTAPVPTTLCLALLTYSGQDWVLQETLYERVHEWCTQWNFYIDERMFNSLFYHPFLIFGLIETGIDEQGRAAWRWTDWGKAWVNLMTDTAVDHDVDLMTEGIYVQPNLEIMVPANILPAIRWRVETFAELKNSDTVLIYEWSKARIEQAAEAGWTLPEIEDFVQSYSRNPVPDNVLQTLRDWLDHYGKAKLWDVLVLQVREQEAAHLLTNKKINEFIVTSFSPTTVVIRRNDEMKLRTLMNSLGYPLPRTVASPDHPLDRSSFSQASEREMNQKTYAPGTLKQGFDREAMRGKALGIKKATNDLNDFDLDYPF</sequence>
<evidence type="ECO:0000256" key="1">
    <source>
        <dbReference type="SAM" id="MobiDB-lite"/>
    </source>
</evidence>
<dbReference type="RefSeq" id="WP_262393283.1">
    <property type="nucleotide sequence ID" value="NZ_BEXB01000041.1"/>
</dbReference>
<feature type="region of interest" description="Disordered" evidence="1">
    <location>
        <begin position="486"/>
        <end position="515"/>
    </location>
</feature>
<evidence type="ECO:0000259" key="2">
    <source>
        <dbReference type="Pfam" id="PF13625"/>
    </source>
</evidence>
<dbReference type="Pfam" id="PF13625">
    <property type="entry name" value="Helicase_C_3"/>
    <property type="match status" value="1"/>
</dbReference>
<organism evidence="3 4">
    <name type="scientific">Sporolactobacillus inulinus</name>
    <dbReference type="NCBI Taxonomy" id="2078"/>
    <lineage>
        <taxon>Bacteria</taxon>
        <taxon>Bacillati</taxon>
        <taxon>Bacillota</taxon>
        <taxon>Bacilli</taxon>
        <taxon>Bacillales</taxon>
        <taxon>Sporolactobacillaceae</taxon>
        <taxon>Sporolactobacillus</taxon>
    </lineage>
</organism>
<dbReference type="Proteomes" id="UP000319716">
    <property type="component" value="Unassembled WGS sequence"/>
</dbReference>
<feature type="domain" description="Helicase XPB/Ssl2 N-terminal" evidence="2">
    <location>
        <begin position="339"/>
        <end position="452"/>
    </location>
</feature>
<name>A0A4Y1ZG82_9BACL</name>
<dbReference type="InterPro" id="IPR032830">
    <property type="entry name" value="XPB/Ssl2_N"/>
</dbReference>